<evidence type="ECO:0000256" key="1">
    <source>
        <dbReference type="SAM" id="MobiDB-lite"/>
    </source>
</evidence>
<gene>
    <name evidence="3" type="ORF">SAMN06296378_0735</name>
</gene>
<feature type="transmembrane region" description="Helical" evidence="2">
    <location>
        <begin position="92"/>
        <end position="113"/>
    </location>
</feature>
<evidence type="ECO:0000313" key="3">
    <source>
        <dbReference type="EMBL" id="SOE58193.1"/>
    </source>
</evidence>
<evidence type="ECO:0000256" key="2">
    <source>
        <dbReference type="SAM" id="Phobius"/>
    </source>
</evidence>
<dbReference type="Proteomes" id="UP000219440">
    <property type="component" value="Unassembled WGS sequence"/>
</dbReference>
<sequence length="260" mass="28127">MARGSDDELRALRIRAYGPDADIHLDPDALERLRELEGEEREQQPPVVEGVSDPTSDPTSGPVPKLVTAIEDGTEPPARRRREQSWRIRRSTLLLVLGVAFIGSIVAVSPTLVERVQTDPLRTGADQVARLSAAPEYEVPSIFSGPRTSTFSTSEGFQLFYGLRIVHARYGAFASGPDDDCLILYVDTDISDPDSNSFSGPAFNGCSAGGFPATVQFVMTREGLPDELTTAFPGAPALQFVYDSDHDEVVVFAERAAGSL</sequence>
<organism evidence="3 4">
    <name type="scientific">Salinibacterium xinjiangense</name>
    <dbReference type="NCBI Taxonomy" id="386302"/>
    <lineage>
        <taxon>Bacteria</taxon>
        <taxon>Bacillati</taxon>
        <taxon>Actinomycetota</taxon>
        <taxon>Actinomycetes</taxon>
        <taxon>Micrococcales</taxon>
        <taxon>Microbacteriaceae</taxon>
        <taxon>Salinibacterium</taxon>
    </lineage>
</organism>
<proteinExistence type="predicted"/>
<protein>
    <submittedName>
        <fullName evidence="3">Uncharacterized protein</fullName>
    </submittedName>
</protein>
<keyword evidence="4" id="KW-1185">Reference proteome</keyword>
<keyword evidence="2" id="KW-0472">Membrane</keyword>
<evidence type="ECO:0000313" key="4">
    <source>
        <dbReference type="Proteomes" id="UP000219440"/>
    </source>
</evidence>
<dbReference type="EMBL" id="OCST01000002">
    <property type="protein sequence ID" value="SOE58193.1"/>
    <property type="molecule type" value="Genomic_DNA"/>
</dbReference>
<feature type="region of interest" description="Disordered" evidence="1">
    <location>
        <begin position="34"/>
        <end position="67"/>
    </location>
</feature>
<dbReference type="AlphaFoldDB" id="A0A2C8Z3N7"/>
<accession>A0A2C8Z3N7</accession>
<reference evidence="3 4" key="1">
    <citation type="submission" date="2017-09" db="EMBL/GenBank/DDBJ databases">
        <authorList>
            <person name="Ehlers B."/>
            <person name="Leendertz F.H."/>
        </authorList>
    </citation>
    <scope>NUCLEOTIDE SEQUENCE [LARGE SCALE GENOMIC DNA]</scope>
    <source>
        <strain evidence="3 4">CGMCC 1.05381</strain>
    </source>
</reference>
<keyword evidence="2" id="KW-1133">Transmembrane helix</keyword>
<dbReference type="OrthoDB" id="5061092at2"/>
<name>A0A2C8Z3N7_9MICO</name>
<keyword evidence="2" id="KW-0812">Transmembrane</keyword>
<dbReference type="RefSeq" id="WP_097059919.1">
    <property type="nucleotide sequence ID" value="NZ_BMLC01000001.1"/>
</dbReference>